<dbReference type="InterPro" id="IPR038158">
    <property type="entry name" value="H-NOX_domain_sf"/>
</dbReference>
<name>A0A1A8TVC3_9GAMM</name>
<sequence length="185" mass="20805">MRGSVFTNFQEMVEAQFGMACWETLLANCDLPSGGIYTASENYDDQEILSLVVALSDETNIPVNQLVEAFGRYLYKGLMHSLPPSMRDYPDLWTLLEAVDSVIHVEVHKLYPDAVTPKLIVQEKFDTGVKLYYQSPRKMCLLAIGLVHQAAESFGMSVSITHECCMHEGADHCLLLVEQEQVKQD</sequence>
<dbReference type="RefSeq" id="WP_067020248.1">
    <property type="nucleotide sequence ID" value="NZ_FLOE01000031.1"/>
</dbReference>
<gene>
    <name evidence="2" type="ORF">MSP8886_04049</name>
</gene>
<dbReference type="Pfam" id="PF07700">
    <property type="entry name" value="HNOB"/>
    <property type="match status" value="1"/>
</dbReference>
<dbReference type="Proteomes" id="UP000092544">
    <property type="component" value="Unassembled WGS sequence"/>
</dbReference>
<reference evidence="2 3" key="1">
    <citation type="submission" date="2016-06" db="EMBL/GenBank/DDBJ databases">
        <authorList>
            <person name="Kjaerup R.B."/>
            <person name="Dalgaard T.S."/>
            <person name="Juul-Madsen H.R."/>
        </authorList>
    </citation>
    <scope>NUCLEOTIDE SEQUENCE [LARGE SCALE GENOMIC DNA]</scope>
    <source>
        <strain evidence="2 3">CECT 8886</strain>
    </source>
</reference>
<keyword evidence="3" id="KW-1185">Reference proteome</keyword>
<dbReference type="STRING" id="1792290.MSP8886_04049"/>
<feature type="domain" description="Heme NO-binding" evidence="1">
    <location>
        <begin position="3"/>
        <end position="162"/>
    </location>
</feature>
<evidence type="ECO:0000259" key="1">
    <source>
        <dbReference type="Pfam" id="PF07700"/>
    </source>
</evidence>
<protein>
    <submittedName>
        <fullName evidence="2">Heme NO binding protein</fullName>
    </submittedName>
</protein>
<dbReference type="InterPro" id="IPR011644">
    <property type="entry name" value="Heme_NO-bd"/>
</dbReference>
<dbReference type="PANTHER" id="PTHR45655">
    <property type="entry name" value="GUANYLATE CYCLASE SOLUBLE SUBUNIT BETA-2"/>
    <property type="match status" value="1"/>
</dbReference>
<organism evidence="2 3">
    <name type="scientific">Marinomonas spartinae</name>
    <dbReference type="NCBI Taxonomy" id="1792290"/>
    <lineage>
        <taxon>Bacteria</taxon>
        <taxon>Pseudomonadati</taxon>
        <taxon>Pseudomonadota</taxon>
        <taxon>Gammaproteobacteria</taxon>
        <taxon>Oceanospirillales</taxon>
        <taxon>Oceanospirillaceae</taxon>
        <taxon>Marinomonas</taxon>
    </lineage>
</organism>
<evidence type="ECO:0000313" key="2">
    <source>
        <dbReference type="EMBL" id="SBS37279.1"/>
    </source>
</evidence>
<accession>A0A1A8TVC3</accession>
<proteinExistence type="predicted"/>
<dbReference type="SUPFAM" id="SSF111126">
    <property type="entry name" value="Ligand-binding domain in the NO signalling and Golgi transport"/>
    <property type="match status" value="1"/>
</dbReference>
<dbReference type="GO" id="GO:0020037">
    <property type="term" value="F:heme binding"/>
    <property type="evidence" value="ECO:0007669"/>
    <property type="project" value="InterPro"/>
</dbReference>
<dbReference type="InterPro" id="IPR024096">
    <property type="entry name" value="NO_sig/Golgi_transp_ligand-bd"/>
</dbReference>
<dbReference type="Gene3D" id="3.90.1520.10">
    <property type="entry name" value="H-NOX domain"/>
    <property type="match status" value="1"/>
</dbReference>
<evidence type="ECO:0000313" key="3">
    <source>
        <dbReference type="Proteomes" id="UP000092544"/>
    </source>
</evidence>
<dbReference type="EMBL" id="FLOB01000017">
    <property type="protein sequence ID" value="SBS37279.1"/>
    <property type="molecule type" value="Genomic_DNA"/>
</dbReference>
<dbReference type="AlphaFoldDB" id="A0A1A8TVC3"/>
<dbReference type="PANTHER" id="PTHR45655:SF13">
    <property type="entry name" value="SOLUBLE GUANYLATE CYCLASE GCY-32-RELATED"/>
    <property type="match status" value="1"/>
</dbReference>